<dbReference type="InterPro" id="IPR007165">
    <property type="entry name" value="Phage_holin_4_2"/>
</dbReference>
<feature type="transmembrane region" description="Helical" evidence="1">
    <location>
        <begin position="103"/>
        <end position="128"/>
    </location>
</feature>
<keyword evidence="1" id="KW-0812">Transmembrane</keyword>
<comment type="caution">
    <text evidence="2">The sequence shown here is derived from an EMBL/GenBank/DDBJ whole genome shotgun (WGS) entry which is preliminary data.</text>
</comment>
<gene>
    <name evidence="2" type="ORF">UW92_C0025G0008</name>
</gene>
<dbReference type="EMBL" id="LCKF01000025">
    <property type="protein sequence ID" value="KKT90826.1"/>
    <property type="molecule type" value="Genomic_DNA"/>
</dbReference>
<proteinExistence type="predicted"/>
<evidence type="ECO:0000256" key="1">
    <source>
        <dbReference type="SAM" id="Phobius"/>
    </source>
</evidence>
<dbReference type="PANTHER" id="PTHR37309">
    <property type="entry name" value="SLR0284 PROTEIN"/>
    <property type="match status" value="1"/>
</dbReference>
<keyword evidence="1" id="KW-0472">Membrane</keyword>
<dbReference type="Proteomes" id="UP000033966">
    <property type="component" value="Unassembled WGS sequence"/>
</dbReference>
<reference evidence="2 3" key="1">
    <citation type="journal article" date="2015" name="Nature">
        <title>rRNA introns, odd ribosomes, and small enigmatic genomes across a large radiation of phyla.</title>
        <authorList>
            <person name="Brown C.T."/>
            <person name="Hug L.A."/>
            <person name="Thomas B.C."/>
            <person name="Sharon I."/>
            <person name="Castelle C.J."/>
            <person name="Singh A."/>
            <person name="Wilkins M.J."/>
            <person name="Williams K.H."/>
            <person name="Banfield J.F."/>
        </authorList>
    </citation>
    <scope>NUCLEOTIDE SEQUENCE [LARGE SCALE GENOMIC DNA]</scope>
</reference>
<sequence>MFFAIYLAYMKFLTRFIFRIISNALGIFVATKFIPGIIFSGTLWELVVAALILTLINAFIRPVLKLIFGPLIVLTFGLFVIIVNAMTLYILDIVSQPLTIQGYLPLIYASLIIGIINFVIGASGKLAYKQ</sequence>
<keyword evidence="1" id="KW-1133">Transmembrane helix</keyword>
<evidence type="ECO:0000313" key="2">
    <source>
        <dbReference type="EMBL" id="KKT90826.1"/>
    </source>
</evidence>
<name>A0A0G1L4C3_9BACT</name>
<organism evidence="2 3">
    <name type="scientific">Candidatus Jorgensenbacteria bacterium GW2011_GWA2_45_13</name>
    <dbReference type="NCBI Taxonomy" id="1618662"/>
    <lineage>
        <taxon>Bacteria</taxon>
        <taxon>Candidatus Joergenseniibacteriota</taxon>
    </lineage>
</organism>
<feature type="transmembrane region" description="Helical" evidence="1">
    <location>
        <begin position="67"/>
        <end position="91"/>
    </location>
</feature>
<dbReference type="PANTHER" id="PTHR37309:SF1">
    <property type="entry name" value="SLR0284 PROTEIN"/>
    <property type="match status" value="1"/>
</dbReference>
<protein>
    <submittedName>
        <fullName evidence="2">Membrane spanning protein</fullName>
    </submittedName>
</protein>
<evidence type="ECO:0000313" key="3">
    <source>
        <dbReference type="Proteomes" id="UP000033966"/>
    </source>
</evidence>
<accession>A0A0G1L4C3</accession>
<feature type="transmembrane region" description="Helical" evidence="1">
    <location>
        <begin position="37"/>
        <end position="60"/>
    </location>
</feature>
<feature type="transmembrane region" description="Helical" evidence="1">
    <location>
        <begin position="12"/>
        <end position="31"/>
    </location>
</feature>
<dbReference type="AlphaFoldDB" id="A0A0G1L4C3"/>
<dbReference type="Pfam" id="PF04020">
    <property type="entry name" value="Phage_holin_4_2"/>
    <property type="match status" value="1"/>
</dbReference>